<accession>A0A848MKG9</accession>
<reference evidence="4 5" key="1">
    <citation type="submission" date="2020-01" db="EMBL/GenBank/DDBJ databases">
        <authorList>
            <person name="Lee S.D."/>
        </authorList>
    </citation>
    <scope>NUCLEOTIDE SEQUENCE [LARGE SCALE GENOMIC DNA]</scope>
    <source>
        <strain evidence="4 5">SAP-1</strain>
    </source>
</reference>
<dbReference type="SUPFAM" id="SSF54637">
    <property type="entry name" value="Thioesterase/thiol ester dehydrase-isomerase"/>
    <property type="match status" value="1"/>
</dbReference>
<gene>
    <name evidence="4" type="ORF">GW590_18320</name>
</gene>
<evidence type="ECO:0000256" key="1">
    <source>
        <dbReference type="ARBA" id="ARBA00008324"/>
    </source>
</evidence>
<name>A0A848MKG9_9GAMM</name>
<dbReference type="InterPro" id="IPR029069">
    <property type="entry name" value="HotDog_dom_sf"/>
</dbReference>
<dbReference type="GO" id="GO:0005829">
    <property type="term" value="C:cytosol"/>
    <property type="evidence" value="ECO:0007669"/>
    <property type="project" value="TreeGrafter"/>
</dbReference>
<keyword evidence="5" id="KW-1185">Reference proteome</keyword>
<dbReference type="InterPro" id="IPR006683">
    <property type="entry name" value="Thioestr_dom"/>
</dbReference>
<dbReference type="PANTHER" id="PTHR43240">
    <property type="entry name" value="1,4-DIHYDROXY-2-NAPHTHOYL-COA THIOESTERASE 1"/>
    <property type="match status" value="1"/>
</dbReference>
<dbReference type="EMBL" id="JAADJU010000010">
    <property type="protein sequence ID" value="NMP28817.1"/>
    <property type="molecule type" value="Genomic_DNA"/>
</dbReference>
<comment type="caution">
    <text evidence="4">The sequence shown here is derived from an EMBL/GenBank/DDBJ whole genome shotgun (WGS) entry which is preliminary data.</text>
</comment>
<dbReference type="RefSeq" id="WP_169404533.1">
    <property type="nucleotide sequence ID" value="NZ_JAADJU010000010.1"/>
</dbReference>
<evidence type="ECO:0000256" key="2">
    <source>
        <dbReference type="ARBA" id="ARBA00022801"/>
    </source>
</evidence>
<dbReference type="GO" id="GO:0009234">
    <property type="term" value="P:menaquinone biosynthetic process"/>
    <property type="evidence" value="ECO:0007669"/>
    <property type="project" value="TreeGrafter"/>
</dbReference>
<dbReference type="Pfam" id="PF03061">
    <property type="entry name" value="4HBT"/>
    <property type="match status" value="1"/>
</dbReference>
<dbReference type="AlphaFoldDB" id="A0A848MKG9"/>
<dbReference type="Proteomes" id="UP000585363">
    <property type="component" value="Unassembled WGS sequence"/>
</dbReference>
<proteinExistence type="inferred from homology"/>
<evidence type="ECO:0000313" key="4">
    <source>
        <dbReference type="EMBL" id="NMP28817.1"/>
    </source>
</evidence>
<sequence>MALWKRETTLEELNKTSQGCMVGHLGIEYTLLTEDRLEATMPVDERTTQPFKLLHGGASVVLAESLGSIAGYLCTKGDQQIVGIEVNANHLRAAHRGRVKGVCRALHLGRRNQVWEIKIFDENEHLCCISRLTTAVIDL</sequence>
<reference evidence="4 5" key="2">
    <citation type="submission" date="2020-06" db="EMBL/GenBank/DDBJ databases">
        <title>Polyphasic characterization of a Rahnella strain isolated from tree sap.</title>
        <authorList>
            <person name="Kim I.S."/>
        </authorList>
    </citation>
    <scope>NUCLEOTIDE SEQUENCE [LARGE SCALE GENOMIC DNA]</scope>
    <source>
        <strain evidence="4 5">SAP-1</strain>
    </source>
</reference>
<dbReference type="GO" id="GO:0061522">
    <property type="term" value="F:1,4-dihydroxy-2-naphthoyl-CoA thioesterase activity"/>
    <property type="evidence" value="ECO:0007669"/>
    <property type="project" value="TreeGrafter"/>
</dbReference>
<comment type="similarity">
    <text evidence="1">Belongs to the thioesterase PaaI family.</text>
</comment>
<feature type="domain" description="Thioesterase" evidence="3">
    <location>
        <begin position="52"/>
        <end position="128"/>
    </location>
</feature>
<dbReference type="NCBIfam" id="TIGR00369">
    <property type="entry name" value="unchar_dom_1"/>
    <property type="match status" value="1"/>
</dbReference>
<dbReference type="PANTHER" id="PTHR43240:SF5">
    <property type="entry name" value="1,4-DIHYDROXY-2-NAPHTHOYL-COA THIOESTERASE 1"/>
    <property type="match status" value="1"/>
</dbReference>
<protein>
    <submittedName>
        <fullName evidence="4">Hotdog fold thioesterase</fullName>
    </submittedName>
</protein>
<evidence type="ECO:0000259" key="3">
    <source>
        <dbReference type="Pfam" id="PF03061"/>
    </source>
</evidence>
<dbReference type="InterPro" id="IPR003736">
    <property type="entry name" value="PAAI_dom"/>
</dbReference>
<dbReference type="CDD" id="cd03443">
    <property type="entry name" value="PaaI_thioesterase"/>
    <property type="match status" value="1"/>
</dbReference>
<keyword evidence="2" id="KW-0378">Hydrolase</keyword>
<organism evidence="4 5">
    <name type="scientific">Rouxiella aceris</name>
    <dbReference type="NCBI Taxonomy" id="2703884"/>
    <lineage>
        <taxon>Bacteria</taxon>
        <taxon>Pseudomonadati</taxon>
        <taxon>Pseudomonadota</taxon>
        <taxon>Gammaproteobacteria</taxon>
        <taxon>Enterobacterales</taxon>
        <taxon>Yersiniaceae</taxon>
        <taxon>Rouxiella</taxon>
    </lineage>
</organism>
<dbReference type="FunFam" id="3.10.129.10:FF:000002">
    <property type="entry name" value="1,4-dihydroxy-2-naphthoyl-CoA hydrolase"/>
    <property type="match status" value="1"/>
</dbReference>
<dbReference type="Gene3D" id="3.10.129.10">
    <property type="entry name" value="Hotdog Thioesterase"/>
    <property type="match status" value="1"/>
</dbReference>
<evidence type="ECO:0000313" key="5">
    <source>
        <dbReference type="Proteomes" id="UP000585363"/>
    </source>
</evidence>